<feature type="non-terminal residue" evidence="1">
    <location>
        <position position="65"/>
    </location>
</feature>
<accession>A0A0V0GLU1</accession>
<proteinExistence type="predicted"/>
<evidence type="ECO:0000313" key="1">
    <source>
        <dbReference type="EMBL" id="JAP09188.1"/>
    </source>
</evidence>
<organism evidence="1">
    <name type="scientific">Solanum chacoense</name>
    <name type="common">Chaco potato</name>
    <dbReference type="NCBI Taxonomy" id="4108"/>
    <lineage>
        <taxon>Eukaryota</taxon>
        <taxon>Viridiplantae</taxon>
        <taxon>Streptophyta</taxon>
        <taxon>Embryophyta</taxon>
        <taxon>Tracheophyta</taxon>
        <taxon>Spermatophyta</taxon>
        <taxon>Magnoliopsida</taxon>
        <taxon>eudicotyledons</taxon>
        <taxon>Gunneridae</taxon>
        <taxon>Pentapetalae</taxon>
        <taxon>asterids</taxon>
        <taxon>lamiids</taxon>
        <taxon>Solanales</taxon>
        <taxon>Solanaceae</taxon>
        <taxon>Solanoideae</taxon>
        <taxon>Solaneae</taxon>
        <taxon>Solanum</taxon>
    </lineage>
</organism>
<protein>
    <submittedName>
        <fullName evidence="1">Putative ovule protein</fullName>
    </submittedName>
</protein>
<reference evidence="1" key="1">
    <citation type="submission" date="2015-12" db="EMBL/GenBank/DDBJ databases">
        <title>Gene expression during late stages of embryo sac development: a critical building block for successful pollen-pistil interactions.</title>
        <authorList>
            <person name="Liu Y."/>
            <person name="Joly V."/>
            <person name="Sabar M."/>
            <person name="Matton D.P."/>
        </authorList>
    </citation>
    <scope>NUCLEOTIDE SEQUENCE</scope>
</reference>
<dbReference type="AlphaFoldDB" id="A0A0V0GLU1"/>
<sequence>MNKECCIQMKHYWKVLLGETEVARFIFESKVDEISYVVQCLNIKLPLTWQIEFSEEITTVTTYKA</sequence>
<name>A0A0V0GLU1_SOLCH</name>
<dbReference type="EMBL" id="GEDG01035478">
    <property type="protein sequence ID" value="JAP09188.1"/>
    <property type="molecule type" value="Transcribed_RNA"/>
</dbReference>